<protein>
    <submittedName>
        <fullName evidence="2">Lipoprotein</fullName>
    </submittedName>
</protein>
<dbReference type="AlphaFoldDB" id="B5I123"/>
<accession>B5I123</accession>
<feature type="chain" id="PRO_5039175371" evidence="1">
    <location>
        <begin position="27"/>
        <end position="177"/>
    </location>
</feature>
<name>B5I123_STRX2</name>
<dbReference type="Proteomes" id="UP000002785">
    <property type="component" value="Chromosome"/>
</dbReference>
<dbReference type="HOGENOM" id="CLU_097171_0_1_11"/>
<keyword evidence="3" id="KW-1185">Reference proteome</keyword>
<dbReference type="RefSeq" id="WP_007386394.1">
    <property type="nucleotide sequence ID" value="NZ_CM000951.1"/>
</dbReference>
<feature type="signal peptide" evidence="1">
    <location>
        <begin position="1"/>
        <end position="26"/>
    </location>
</feature>
<evidence type="ECO:0000313" key="2">
    <source>
        <dbReference type="EMBL" id="EDY58778.1"/>
    </source>
</evidence>
<evidence type="ECO:0000256" key="1">
    <source>
        <dbReference type="SAM" id="SignalP"/>
    </source>
</evidence>
<dbReference type="EMBL" id="CM000951">
    <property type="protein sequence ID" value="EDY58778.1"/>
    <property type="molecule type" value="Genomic_DNA"/>
</dbReference>
<sequence>MRAIRVASAALLGVTALALSAPAAVATGDTDITPFGFSVVPSTIAPGGQVALLLERDHDGCKGSATVTSEVFDTVTIPPFKSYATAGVDWDAKPGAVYRVTFTCDGVSGSTGLTIAGGRRGGPTPVPLNPDRGAHAGAGGSIADFDAKELGIGALLIAGSIGAAYHFSRRRTADDGA</sequence>
<organism evidence="2 3">
    <name type="scientific">Streptomyces sviceus (strain ATCC 29083 / DSM 924 / JCM 4929 / NBRC 13980 / NCIMB 11184 / NRRL 5439 / UC 5370)</name>
    <dbReference type="NCBI Taxonomy" id="463191"/>
    <lineage>
        <taxon>Bacteria</taxon>
        <taxon>Bacillati</taxon>
        <taxon>Actinomycetota</taxon>
        <taxon>Actinomycetes</taxon>
        <taxon>Kitasatosporales</taxon>
        <taxon>Streptomycetaceae</taxon>
        <taxon>Streptomyces</taxon>
    </lineage>
</organism>
<dbReference type="OrthoDB" id="4332523at2"/>
<dbReference type="eggNOG" id="ENOG5033YH1">
    <property type="taxonomic scope" value="Bacteria"/>
</dbReference>
<keyword evidence="2" id="KW-0449">Lipoprotein</keyword>
<evidence type="ECO:0000313" key="3">
    <source>
        <dbReference type="Proteomes" id="UP000002785"/>
    </source>
</evidence>
<keyword evidence="1" id="KW-0732">Signal</keyword>
<reference evidence="2" key="1">
    <citation type="submission" date="2009-10" db="EMBL/GenBank/DDBJ databases">
        <title>The genome sequence of Streptomyces sviceus strain ATCC 29083.</title>
        <authorList>
            <consortium name="The Broad Institute Genome Sequencing Platform"/>
            <consortium name="Broad Institute Microbial Sequencing Center"/>
            <person name="Fischbach M."/>
            <person name="Godfrey P."/>
            <person name="Ward D."/>
            <person name="Young S."/>
            <person name="Zeng Q."/>
            <person name="Koehrsen M."/>
            <person name="Alvarado L."/>
            <person name="Berlin A.M."/>
            <person name="Bochicchio J."/>
            <person name="Borenstein D."/>
            <person name="Chapman S.B."/>
            <person name="Chen Z."/>
            <person name="Engels R."/>
            <person name="Freedman E."/>
            <person name="Gellesch M."/>
            <person name="Goldberg J."/>
            <person name="Griggs A."/>
            <person name="Gujja S."/>
            <person name="Heilman E.R."/>
            <person name="Heiman D.I."/>
            <person name="Hepburn T.A."/>
            <person name="Howarth C."/>
            <person name="Jen D."/>
            <person name="Larson L."/>
            <person name="Lewis B."/>
            <person name="Mehta T."/>
            <person name="Park D."/>
            <person name="Pearson M."/>
            <person name="Richards J."/>
            <person name="Roberts A."/>
            <person name="Saif S."/>
            <person name="Shea T.D."/>
            <person name="Shenoy N."/>
            <person name="Sisk P."/>
            <person name="Stolte C."/>
            <person name="Sykes S.N."/>
            <person name="Thomson T."/>
            <person name="Walk T."/>
            <person name="White J."/>
            <person name="Yandava C."/>
            <person name="Straight P."/>
            <person name="Clardy J."/>
            <person name="Hung D."/>
            <person name="Kolter R."/>
            <person name="Mekalanos J."/>
            <person name="Walker S."/>
            <person name="Walsh C.T."/>
            <person name="Wieland-Brown L.C."/>
            <person name="Haas B."/>
            <person name="Nusbaum C."/>
            <person name="Birren B."/>
        </authorList>
    </citation>
    <scope>NUCLEOTIDE SEQUENCE [LARGE SCALE GENOMIC DNA]</scope>
    <source>
        <strain evidence="2">ATCC 29083</strain>
    </source>
</reference>
<gene>
    <name evidence="2" type="ORF">SSEG_05268</name>
</gene>
<proteinExistence type="predicted"/>